<feature type="domain" description="Enoyl reductase (ER)" evidence="1">
    <location>
        <begin position="14"/>
        <end position="311"/>
    </location>
</feature>
<dbReference type="InterPro" id="IPR052585">
    <property type="entry name" value="Lipid_raft_assoc_Zn_ADH"/>
</dbReference>
<evidence type="ECO:0000259" key="1">
    <source>
        <dbReference type="SMART" id="SM00829"/>
    </source>
</evidence>
<dbReference type="CDD" id="cd05289">
    <property type="entry name" value="MDR_like_2"/>
    <property type="match status" value="1"/>
</dbReference>
<dbReference type="PANTHER" id="PTHR43482:SF1">
    <property type="entry name" value="PROTEIN AST1-RELATED"/>
    <property type="match status" value="1"/>
</dbReference>
<dbReference type="InterPro" id="IPR013154">
    <property type="entry name" value="ADH-like_N"/>
</dbReference>
<proteinExistence type="predicted"/>
<dbReference type="SMART" id="SM00829">
    <property type="entry name" value="PKS_ER"/>
    <property type="match status" value="1"/>
</dbReference>
<dbReference type="EMBL" id="BAABHK010000001">
    <property type="protein sequence ID" value="GAA4621561.1"/>
    <property type="molecule type" value="Genomic_DNA"/>
</dbReference>
<dbReference type="Gene3D" id="3.40.50.720">
    <property type="entry name" value="NAD(P)-binding Rossmann-like Domain"/>
    <property type="match status" value="1"/>
</dbReference>
<evidence type="ECO:0000313" key="2">
    <source>
        <dbReference type="EMBL" id="GAA4621561.1"/>
    </source>
</evidence>
<comment type="caution">
    <text evidence="2">The sequence shown here is derived from an EMBL/GenBank/DDBJ whole genome shotgun (WGS) entry which is preliminary data.</text>
</comment>
<keyword evidence="3" id="KW-1185">Reference proteome</keyword>
<reference evidence="3" key="1">
    <citation type="journal article" date="2019" name="Int. J. Syst. Evol. Microbiol.">
        <title>The Global Catalogue of Microorganisms (GCM) 10K type strain sequencing project: providing services to taxonomists for standard genome sequencing and annotation.</title>
        <authorList>
            <consortium name="The Broad Institute Genomics Platform"/>
            <consortium name="The Broad Institute Genome Sequencing Center for Infectious Disease"/>
            <person name="Wu L."/>
            <person name="Ma J."/>
        </authorList>
    </citation>
    <scope>NUCLEOTIDE SEQUENCE [LARGE SCALE GENOMIC DNA]</scope>
    <source>
        <strain evidence="3">JCM 17939</strain>
    </source>
</reference>
<gene>
    <name evidence="2" type="ORF">GCM10023196_010290</name>
</gene>
<sequence length="320" mass="32592">MGESMRALVAATYGGPEVLRIAEVARPEPGAGEVLVRVAAAGTNPADSVARAGLIRDWFGEGPYVWGWDVSGVVAAVGPGVARFAPGDQVFGMPRFPQPAGGYAEYVRAPAHELAAKPDGMDHTAAAALPLCGLTALQTLDLAGVSPGQRVLVNGAAGGVGHLAVQLAKAHGAHVIGVAQDVNHPFLKTIGADEAVDYTTTRVADAYRDIDVVIDCAGDDGLVATLRRGGVFASVPGAARGPGSLERAAEASGVRVVRHIVLPDGAGLARLAQLVESGSLSVAVSRTLPLEEGAVAHELLDTGHTRGKIVLVVRDEEAGA</sequence>
<protein>
    <submittedName>
        <fullName evidence="2">NADP-dependent oxidoreductase</fullName>
    </submittedName>
</protein>
<dbReference type="PANTHER" id="PTHR43482">
    <property type="entry name" value="PROTEIN AST1-RELATED"/>
    <property type="match status" value="1"/>
</dbReference>
<dbReference type="SUPFAM" id="SSF50129">
    <property type="entry name" value="GroES-like"/>
    <property type="match status" value="1"/>
</dbReference>
<evidence type="ECO:0000313" key="3">
    <source>
        <dbReference type="Proteomes" id="UP001501442"/>
    </source>
</evidence>
<dbReference type="InterPro" id="IPR011032">
    <property type="entry name" value="GroES-like_sf"/>
</dbReference>
<dbReference type="InterPro" id="IPR020843">
    <property type="entry name" value="ER"/>
</dbReference>
<dbReference type="InterPro" id="IPR036291">
    <property type="entry name" value="NAD(P)-bd_dom_sf"/>
</dbReference>
<dbReference type="Proteomes" id="UP001501442">
    <property type="component" value="Unassembled WGS sequence"/>
</dbReference>
<dbReference type="Pfam" id="PF13602">
    <property type="entry name" value="ADH_zinc_N_2"/>
    <property type="match status" value="1"/>
</dbReference>
<dbReference type="PROSITE" id="PS01162">
    <property type="entry name" value="QOR_ZETA_CRYSTAL"/>
    <property type="match status" value="1"/>
</dbReference>
<dbReference type="InterPro" id="IPR002364">
    <property type="entry name" value="Quin_OxRdtase/zeta-crystal_CS"/>
</dbReference>
<dbReference type="Gene3D" id="3.90.180.10">
    <property type="entry name" value="Medium-chain alcohol dehydrogenases, catalytic domain"/>
    <property type="match status" value="1"/>
</dbReference>
<dbReference type="Pfam" id="PF08240">
    <property type="entry name" value="ADH_N"/>
    <property type="match status" value="1"/>
</dbReference>
<name>A0ABP8U377_9ACTN</name>
<accession>A0ABP8U377</accession>
<organism evidence="2 3">
    <name type="scientific">Actinoallomurus vinaceus</name>
    <dbReference type="NCBI Taxonomy" id="1080074"/>
    <lineage>
        <taxon>Bacteria</taxon>
        <taxon>Bacillati</taxon>
        <taxon>Actinomycetota</taxon>
        <taxon>Actinomycetes</taxon>
        <taxon>Streptosporangiales</taxon>
        <taxon>Thermomonosporaceae</taxon>
        <taxon>Actinoallomurus</taxon>
    </lineage>
</organism>
<dbReference type="SUPFAM" id="SSF51735">
    <property type="entry name" value="NAD(P)-binding Rossmann-fold domains"/>
    <property type="match status" value="1"/>
</dbReference>